<dbReference type="EMBL" id="LAZR01006020">
    <property type="protein sequence ID" value="KKM95334.1"/>
    <property type="molecule type" value="Genomic_DNA"/>
</dbReference>
<gene>
    <name evidence="1" type="ORF">LCGC14_1189230</name>
</gene>
<comment type="caution">
    <text evidence="1">The sequence shown here is derived from an EMBL/GenBank/DDBJ whole genome shotgun (WGS) entry which is preliminary data.</text>
</comment>
<evidence type="ECO:0008006" key="2">
    <source>
        <dbReference type="Google" id="ProtNLM"/>
    </source>
</evidence>
<dbReference type="SUPFAM" id="SSF52540">
    <property type="entry name" value="P-loop containing nucleoside triphosphate hydrolases"/>
    <property type="match status" value="1"/>
</dbReference>
<dbReference type="Gene3D" id="3.40.50.300">
    <property type="entry name" value="P-loop containing nucleotide triphosphate hydrolases"/>
    <property type="match status" value="1"/>
</dbReference>
<dbReference type="AlphaFoldDB" id="A0A0F9LK22"/>
<accession>A0A0F9LK22</accession>
<dbReference type="Gene3D" id="1.10.8.60">
    <property type="match status" value="1"/>
</dbReference>
<reference evidence="1" key="1">
    <citation type="journal article" date="2015" name="Nature">
        <title>Complex archaea that bridge the gap between prokaryotes and eukaryotes.</title>
        <authorList>
            <person name="Spang A."/>
            <person name="Saw J.H."/>
            <person name="Jorgensen S.L."/>
            <person name="Zaremba-Niedzwiedzka K."/>
            <person name="Martijn J."/>
            <person name="Lind A.E."/>
            <person name="van Eijk R."/>
            <person name="Schleper C."/>
            <person name="Guy L."/>
            <person name="Ettema T.J."/>
        </authorList>
    </citation>
    <scope>NUCLEOTIDE SEQUENCE</scope>
</reference>
<organism evidence="1">
    <name type="scientific">marine sediment metagenome</name>
    <dbReference type="NCBI Taxonomy" id="412755"/>
    <lineage>
        <taxon>unclassified sequences</taxon>
        <taxon>metagenomes</taxon>
        <taxon>ecological metagenomes</taxon>
    </lineage>
</organism>
<evidence type="ECO:0000313" key="1">
    <source>
        <dbReference type="EMBL" id="KKM95334.1"/>
    </source>
</evidence>
<name>A0A0F9LK22_9ZZZZ</name>
<dbReference type="InterPro" id="IPR027417">
    <property type="entry name" value="P-loop_NTPase"/>
</dbReference>
<protein>
    <recommendedName>
        <fullName evidence="2">Orc1-like AAA ATPase domain-containing protein</fullName>
    </recommendedName>
</protein>
<proteinExistence type="predicted"/>
<sequence length="396" mass="46587">MIVKSNNNINYFGPKALFDPNFIPPNLLYRKKEEQTLYSILSDSISDDFCLNILYQGINGIGKKVIINKVINDLLIQKNESNQVNKVIIDCKEKNLEELIFSLLTELNTLQTLDLDLNSLLNSRISHLWNICKLVIKKIENPLFLIVNNMEFMEPQIFNKFLQLGRETHLTLISTMNKILKPGTLELFSKFDFKKKLNYFTYQELYNILKQRVMLTFSHEIDNELIQYITDLVCEQYVPVPGKGVEILRDLYPILKNKTNFRNFELLEICQNEFDVFQITDEFSMLSYIAEEDLLNILFLDNLSNYFTCNMKYYISLKELQELYDLACENLEYNRSSSEFNKLSREIINIGILKPSKRTISKNNIYSSNKTLNSEFFFLLINPKQLKIIIDTIFNF</sequence>